<reference evidence="1 2" key="1">
    <citation type="journal article" date="2021" name="Hortic Res">
        <title>High-quality reference genome and annotation aids understanding of berry development for evergreen blueberry (Vaccinium darrowii).</title>
        <authorList>
            <person name="Yu J."/>
            <person name="Hulse-Kemp A.M."/>
            <person name="Babiker E."/>
            <person name="Staton M."/>
        </authorList>
    </citation>
    <scope>NUCLEOTIDE SEQUENCE [LARGE SCALE GENOMIC DNA]</scope>
    <source>
        <strain evidence="2">cv. NJ 8807/NJ 8810</strain>
        <tissue evidence="1">Young leaf</tissue>
    </source>
</reference>
<name>A0ACB7ZGL3_9ERIC</name>
<protein>
    <submittedName>
        <fullName evidence="1">Uncharacterized protein</fullName>
    </submittedName>
</protein>
<keyword evidence="2" id="KW-1185">Reference proteome</keyword>
<gene>
    <name evidence="1" type="ORF">Vadar_030967</name>
</gene>
<evidence type="ECO:0000313" key="2">
    <source>
        <dbReference type="Proteomes" id="UP000828048"/>
    </source>
</evidence>
<proteinExistence type="predicted"/>
<sequence length="668" mass="76001">MALRTSKSYKRLHYPASETETFSPTKQHDTIKFRCNGAVLKSEVLSKIFAEDFKKVKNLKTPIDPRSSFVHRWSKIFLAACLVSMFVDPLFLYMPMVQPVDRFCLEKSVALGRILTSIRSTADLFFVANILVRFRTAYVAPSSCVFGAGDLVVDPWKIALRYITTKGFWFDIAAAIPIPQVLIMGIIPHLEASGISDLRISLVFLMMIQYLQRLIIASPLTMEIAKTTGIMIQASWIGAAYNLMLYLLSSHVMGSCMYLLTVQRQAACWRSVCGQDNSTCNDSFFDCSSIGSPIRNQWIQSSNITNLCSPSGNGNYPFGIYGPGLTSGVTTATFLQRYFYSLWSGLKSVSTLGQNFVTSIFIGENIFTTVIVLVGLLNLALLVGNMQRYLQSSSTRLEEWRVKKKAKEQWMHHRQLPKKLRQGVRRYDQYKWVATQGVDEASLLKELPKYLRRQIKRQLCLNLVRRVPFFVEMDDRLLDSICERLKPTLWPAGMFIVREGDPLEEMLFIIRGHLDSYTTNGGRTGFFNSCHIQPGDFCGEELLTWALEPRPSDTLPSSTRTVKAISDAEAFALGADDLKFVASQFRKLHSKQLRHKLRFHSHQWRLWAACFIQVVWKRYRKRKELAELSAQKGGHILREMDMLVPQPGAGTLHLLQKPEDPDFCADEV</sequence>
<dbReference type="EMBL" id="CM037162">
    <property type="protein sequence ID" value="KAH7864558.1"/>
    <property type="molecule type" value="Genomic_DNA"/>
</dbReference>
<organism evidence="1 2">
    <name type="scientific">Vaccinium darrowii</name>
    <dbReference type="NCBI Taxonomy" id="229202"/>
    <lineage>
        <taxon>Eukaryota</taxon>
        <taxon>Viridiplantae</taxon>
        <taxon>Streptophyta</taxon>
        <taxon>Embryophyta</taxon>
        <taxon>Tracheophyta</taxon>
        <taxon>Spermatophyta</taxon>
        <taxon>Magnoliopsida</taxon>
        <taxon>eudicotyledons</taxon>
        <taxon>Gunneridae</taxon>
        <taxon>Pentapetalae</taxon>
        <taxon>asterids</taxon>
        <taxon>Ericales</taxon>
        <taxon>Ericaceae</taxon>
        <taxon>Vaccinioideae</taxon>
        <taxon>Vaccinieae</taxon>
        <taxon>Vaccinium</taxon>
    </lineage>
</organism>
<accession>A0ACB7ZGL3</accession>
<comment type="caution">
    <text evidence="1">The sequence shown here is derived from an EMBL/GenBank/DDBJ whole genome shotgun (WGS) entry which is preliminary data.</text>
</comment>
<dbReference type="Proteomes" id="UP000828048">
    <property type="component" value="Chromosome 12"/>
</dbReference>
<evidence type="ECO:0000313" key="1">
    <source>
        <dbReference type="EMBL" id="KAH7864558.1"/>
    </source>
</evidence>